<dbReference type="Gene3D" id="6.10.140.640">
    <property type="match status" value="1"/>
</dbReference>
<comment type="caution">
    <text evidence="2">The sequence shown here is derived from an EMBL/GenBank/DDBJ whole genome shotgun (WGS) entry which is preliminary data.</text>
</comment>
<sequence>MYQDERKLDFKPLGMAIKKAREAKGWTQEYLAQLVDLTPRSIMYIENRGQHPRLNKFYLLVTLLDISVDQFFFPCSQTGDDNRRKQIDVLLNGMEEKELIVIEATAEGLKKARETVE</sequence>
<dbReference type="InterPro" id="IPR041511">
    <property type="entry name" value="DBD_HTH"/>
</dbReference>
<dbReference type="EMBL" id="LUGO01000068">
    <property type="protein sequence ID" value="OXS38871.1"/>
    <property type="molecule type" value="Genomic_DNA"/>
</dbReference>
<proteinExistence type="predicted"/>
<organism evidence="2 3">
    <name type="scientific">Ligilactobacillus agilis</name>
    <dbReference type="NCBI Taxonomy" id="1601"/>
    <lineage>
        <taxon>Bacteria</taxon>
        <taxon>Bacillati</taxon>
        <taxon>Bacillota</taxon>
        <taxon>Bacilli</taxon>
        <taxon>Lactobacillales</taxon>
        <taxon>Lactobacillaceae</taxon>
        <taxon>Ligilactobacillus</taxon>
    </lineage>
</organism>
<evidence type="ECO:0000313" key="3">
    <source>
        <dbReference type="Proteomes" id="UP000215261"/>
    </source>
</evidence>
<dbReference type="RefSeq" id="WP_089144244.1">
    <property type="nucleotide sequence ID" value="NZ_LUGD01000076.1"/>
</dbReference>
<accession>A0A226RQG2</accession>
<dbReference type="SUPFAM" id="SSF47413">
    <property type="entry name" value="lambda repressor-like DNA-binding domains"/>
    <property type="match status" value="1"/>
</dbReference>
<reference evidence="2 3" key="1">
    <citation type="submission" date="2016-03" db="EMBL/GenBank/DDBJ databases">
        <title>Sequencing of Lactobacillus Species from Commercial Turkeys.</title>
        <authorList>
            <person name="Johnson T.J."/>
            <person name="Youmans B.P."/>
            <person name="Case K.A."/>
        </authorList>
    </citation>
    <scope>NUCLEOTIDE SEQUENCE [LARGE SCALE GENOMIC DNA]</scope>
    <source>
        <strain evidence="2 3">UMNLA1</strain>
    </source>
</reference>
<dbReference type="GO" id="GO:0003677">
    <property type="term" value="F:DNA binding"/>
    <property type="evidence" value="ECO:0007669"/>
    <property type="project" value="InterPro"/>
</dbReference>
<protein>
    <submittedName>
        <fullName evidence="2">Transcriptional regulator</fullName>
    </submittedName>
</protein>
<dbReference type="CDD" id="cd00093">
    <property type="entry name" value="HTH_XRE"/>
    <property type="match status" value="1"/>
</dbReference>
<dbReference type="AlphaFoldDB" id="A0A226RQG2"/>
<dbReference type="Gene3D" id="1.10.260.40">
    <property type="entry name" value="lambda repressor-like DNA-binding domains"/>
    <property type="match status" value="1"/>
</dbReference>
<dbReference type="InterPro" id="IPR001387">
    <property type="entry name" value="Cro/C1-type_HTH"/>
</dbReference>
<gene>
    <name evidence="2" type="ORF">AYP69_08305</name>
</gene>
<dbReference type="PROSITE" id="PS50943">
    <property type="entry name" value="HTH_CROC1"/>
    <property type="match status" value="1"/>
</dbReference>
<evidence type="ECO:0000259" key="1">
    <source>
        <dbReference type="PROSITE" id="PS50943"/>
    </source>
</evidence>
<dbReference type="InterPro" id="IPR010982">
    <property type="entry name" value="Lambda_DNA-bd_dom_sf"/>
</dbReference>
<evidence type="ECO:0000313" key="2">
    <source>
        <dbReference type="EMBL" id="OXS38871.1"/>
    </source>
</evidence>
<dbReference type="Pfam" id="PF01381">
    <property type="entry name" value="HTH_3"/>
    <property type="match status" value="1"/>
</dbReference>
<dbReference type="Proteomes" id="UP000215261">
    <property type="component" value="Unassembled WGS sequence"/>
</dbReference>
<dbReference type="Pfam" id="PF18430">
    <property type="entry name" value="DBD_HTH"/>
    <property type="match status" value="1"/>
</dbReference>
<feature type="domain" description="HTH cro/C1-type" evidence="1">
    <location>
        <begin position="17"/>
        <end position="71"/>
    </location>
</feature>
<name>A0A226RQG2_9LACO</name>
<dbReference type="SMART" id="SM00530">
    <property type="entry name" value="HTH_XRE"/>
    <property type="match status" value="1"/>
</dbReference>